<evidence type="ECO:0000313" key="4">
    <source>
        <dbReference type="Proteomes" id="UP000307173"/>
    </source>
</evidence>
<evidence type="ECO:0000313" key="3">
    <source>
        <dbReference type="EMBL" id="TID21214.1"/>
    </source>
</evidence>
<gene>
    <name evidence="3" type="ORF">CANINC_003494</name>
</gene>
<reference evidence="3 4" key="1">
    <citation type="journal article" date="2019" name="Front. Genet.">
        <title>Whole-Genome Sequencing of the Opportunistic Yeast Pathogen Candida inconspicua Uncovers Its Hybrid Origin.</title>
        <authorList>
            <person name="Mixao V."/>
            <person name="Hansen A.P."/>
            <person name="Saus E."/>
            <person name="Boekhout T."/>
            <person name="Lass-Florl C."/>
            <person name="Gabaldon T."/>
        </authorList>
    </citation>
    <scope>NUCLEOTIDE SEQUENCE [LARGE SCALE GENOMIC DNA]</scope>
    <source>
        <strain evidence="3 4">CBS 180</strain>
    </source>
</reference>
<dbReference type="Proteomes" id="UP000307173">
    <property type="component" value="Unassembled WGS sequence"/>
</dbReference>
<dbReference type="STRING" id="52247.A0A4T0WYN8"/>
<name>A0A4T0WYN8_9ASCO</name>
<organism evidence="3 4">
    <name type="scientific">Pichia inconspicua</name>
    <dbReference type="NCBI Taxonomy" id="52247"/>
    <lineage>
        <taxon>Eukaryota</taxon>
        <taxon>Fungi</taxon>
        <taxon>Dikarya</taxon>
        <taxon>Ascomycota</taxon>
        <taxon>Saccharomycotina</taxon>
        <taxon>Pichiomycetes</taxon>
        <taxon>Pichiales</taxon>
        <taxon>Pichiaceae</taxon>
        <taxon>Pichia</taxon>
    </lineage>
</organism>
<dbReference type="EMBL" id="SELW01000553">
    <property type="protein sequence ID" value="TID21214.1"/>
    <property type="molecule type" value="Genomic_DNA"/>
</dbReference>
<dbReference type="Pfam" id="PF00829">
    <property type="entry name" value="Ribosomal_L21p"/>
    <property type="match status" value="1"/>
</dbReference>
<keyword evidence="4" id="KW-1185">Reference proteome</keyword>
<dbReference type="InterPro" id="IPR028909">
    <property type="entry name" value="bL21-like"/>
</dbReference>
<evidence type="ECO:0000256" key="2">
    <source>
        <dbReference type="ARBA" id="ARBA00044129"/>
    </source>
</evidence>
<proteinExistence type="inferred from homology"/>
<dbReference type="SUPFAM" id="SSF141091">
    <property type="entry name" value="L21p-like"/>
    <property type="match status" value="1"/>
</dbReference>
<dbReference type="OrthoDB" id="5994at2759"/>
<accession>A0A4T0WYN8</accession>
<dbReference type="GO" id="GO:0003735">
    <property type="term" value="F:structural constituent of ribosome"/>
    <property type="evidence" value="ECO:0007669"/>
    <property type="project" value="TreeGrafter"/>
</dbReference>
<sequence length="132" mass="15009">MFKRFVSTAAKATTDLTPLKFEQNLYATIKVHNQPYLVTKGDLVNLPFKMRAAQVGDIINFTKIDTVGSRNYTLHADDGIDTSKVTVKGVVVEKTKKPMIVKEVTKRRDRHVKHVFSKHDLTIVRISELKIN</sequence>
<comment type="caution">
    <text evidence="3">The sequence shown here is derived from an EMBL/GenBank/DDBJ whole genome shotgun (WGS) entry which is preliminary data.</text>
</comment>
<dbReference type="AlphaFoldDB" id="A0A4T0WYN8"/>
<dbReference type="InterPro" id="IPR036164">
    <property type="entry name" value="bL21-like_sf"/>
</dbReference>
<dbReference type="PANTHER" id="PTHR21349:SF0">
    <property type="entry name" value="LARGE RIBOSOMAL SUBUNIT PROTEIN BL21M"/>
    <property type="match status" value="1"/>
</dbReference>
<comment type="similarity">
    <text evidence="1">Belongs to the bacterial ribosomal protein bL21 family.</text>
</comment>
<protein>
    <recommendedName>
        <fullName evidence="2">Large ribosomal subunit protein bL21m</fullName>
    </recommendedName>
</protein>
<dbReference type="PANTHER" id="PTHR21349">
    <property type="entry name" value="50S RIBOSOMAL PROTEIN L21"/>
    <property type="match status" value="1"/>
</dbReference>
<evidence type="ECO:0000256" key="1">
    <source>
        <dbReference type="ARBA" id="ARBA00008563"/>
    </source>
</evidence>
<dbReference type="GO" id="GO:0005762">
    <property type="term" value="C:mitochondrial large ribosomal subunit"/>
    <property type="evidence" value="ECO:0007669"/>
    <property type="project" value="TreeGrafter"/>
</dbReference>